<keyword evidence="3" id="KW-1185">Reference proteome</keyword>
<accession>A0A183C8U5</accession>
<evidence type="ECO:0000313" key="3">
    <source>
        <dbReference type="Proteomes" id="UP000050741"/>
    </source>
</evidence>
<proteinExistence type="predicted"/>
<feature type="chain" id="PRO_5008147235" evidence="2">
    <location>
        <begin position="22"/>
        <end position="542"/>
    </location>
</feature>
<dbReference type="AlphaFoldDB" id="A0A183C8U5"/>
<feature type="signal peptide" evidence="2">
    <location>
        <begin position="1"/>
        <end position="21"/>
    </location>
</feature>
<keyword evidence="1" id="KW-0472">Membrane</keyword>
<evidence type="ECO:0000256" key="2">
    <source>
        <dbReference type="SAM" id="SignalP"/>
    </source>
</evidence>
<evidence type="ECO:0000256" key="1">
    <source>
        <dbReference type="SAM" id="Phobius"/>
    </source>
</evidence>
<organism evidence="3 4">
    <name type="scientific">Globodera pallida</name>
    <name type="common">Potato cyst nematode worm</name>
    <name type="synonym">Heterodera pallida</name>
    <dbReference type="NCBI Taxonomy" id="36090"/>
    <lineage>
        <taxon>Eukaryota</taxon>
        <taxon>Metazoa</taxon>
        <taxon>Ecdysozoa</taxon>
        <taxon>Nematoda</taxon>
        <taxon>Chromadorea</taxon>
        <taxon>Rhabditida</taxon>
        <taxon>Tylenchina</taxon>
        <taxon>Tylenchomorpha</taxon>
        <taxon>Tylenchoidea</taxon>
        <taxon>Heteroderidae</taxon>
        <taxon>Heteroderinae</taxon>
        <taxon>Globodera</taxon>
    </lineage>
</organism>
<protein>
    <submittedName>
        <fullName evidence="4">DB domain-containing protein</fullName>
    </submittedName>
</protein>
<evidence type="ECO:0000313" key="4">
    <source>
        <dbReference type="WBParaSite" id="GPLIN_000929100"/>
    </source>
</evidence>
<keyword evidence="2" id="KW-0732">Signal</keyword>
<name>A0A183C8U5_GLOPA</name>
<sequence length="542" mass="60141">MFCSSFILMIFVIIQVQDALGQFDTPLLVRSADVVLHDHHTHEDVHPHARLAALEHFLGGHVHHHQHHGLEILQQGRVDANGFRPSDKFAACCTQINMDSPMTNIPNLINAGCKYPPDELSATQRITLGNYFNQYVMCYADGRDNIDCCVQAGVPAEKKYGLWKVNCQGICNGNPQALSANPGWKKCTPFKLQVAQCNEDGTALGDDTAAVRHGFCKHPTWCKSPMQWKMIPKANTDFLQNFPLPIFSKTNSVEAKKMFPILVMILSSVDVCHLYQFSFVGVHPFPALPFEKPVVESRTCSIEVQCTDCVAKTAICAREFDPKKVLSKTACCEKGFNLECCAKLATTVFWKAKKLHDAIREMDEKKECKNEEFYCICDAYKVANVSKSSGICCGNGTCDCCETDPSITTLKPIFISNHGQCGDMCALSEGKPSTDCCEEDYALSNHVVLGKLRMNSAKDKRNEICGVNRLLFNYSPDFVRQPFHDDGSSVCADETVWFLFAQKGPPPYTPSKAIGMPSATYAIVVALVLVRFVFLPLMISGQ</sequence>
<keyword evidence="1" id="KW-0812">Transmembrane</keyword>
<reference evidence="3" key="2">
    <citation type="submission" date="2014-05" db="EMBL/GenBank/DDBJ databases">
        <title>The genome and life-stage specific transcriptomes of Globodera pallida elucidate key aspects of plant parasitism by a cyst nematode.</title>
        <authorList>
            <person name="Cotton J.A."/>
            <person name="Lilley C.J."/>
            <person name="Jones L.M."/>
            <person name="Kikuchi T."/>
            <person name="Reid A.J."/>
            <person name="Thorpe P."/>
            <person name="Tsai I.J."/>
            <person name="Beasley H."/>
            <person name="Blok V."/>
            <person name="Cock P.J.A."/>
            <person name="Van den Akker S.E."/>
            <person name="Holroyd N."/>
            <person name="Hunt M."/>
            <person name="Mantelin S."/>
            <person name="Naghra H."/>
            <person name="Pain A."/>
            <person name="Palomares-Rius J.E."/>
            <person name="Zarowiecki M."/>
            <person name="Berriman M."/>
            <person name="Jones J.T."/>
            <person name="Urwin P.E."/>
        </authorList>
    </citation>
    <scope>NUCLEOTIDE SEQUENCE [LARGE SCALE GENOMIC DNA]</scope>
    <source>
        <strain evidence="3">Lindley</strain>
    </source>
</reference>
<feature type="transmembrane region" description="Helical" evidence="1">
    <location>
        <begin position="519"/>
        <end position="539"/>
    </location>
</feature>
<reference evidence="3" key="1">
    <citation type="submission" date="2013-12" db="EMBL/GenBank/DDBJ databases">
        <authorList>
            <person name="Aslett M."/>
        </authorList>
    </citation>
    <scope>NUCLEOTIDE SEQUENCE [LARGE SCALE GENOMIC DNA]</scope>
    <source>
        <strain evidence="3">Lindley</strain>
    </source>
</reference>
<dbReference type="WBParaSite" id="GPLIN_000929100">
    <property type="protein sequence ID" value="GPLIN_000929100"/>
    <property type="gene ID" value="GPLIN_000929100"/>
</dbReference>
<keyword evidence="1" id="KW-1133">Transmembrane helix</keyword>
<dbReference type="Proteomes" id="UP000050741">
    <property type="component" value="Unassembled WGS sequence"/>
</dbReference>
<reference evidence="4" key="3">
    <citation type="submission" date="2016-06" db="UniProtKB">
        <authorList>
            <consortium name="WormBaseParasite"/>
        </authorList>
    </citation>
    <scope>IDENTIFICATION</scope>
</reference>